<dbReference type="EMBL" id="JTDF01012320">
    <property type="protein sequence ID" value="KAF8563333.1"/>
    <property type="molecule type" value="Genomic_DNA"/>
</dbReference>
<sequence length="68" mass="7546">MVVYSKKKLNLKASNTKSVLLHGFKGLPNLLADLSQQFDSLQSVGRVSPTVQYGLYPERVTLIPLQNT</sequence>
<evidence type="ECO:0000313" key="2">
    <source>
        <dbReference type="Proteomes" id="UP000699462"/>
    </source>
</evidence>
<dbReference type="AlphaFoldDB" id="A0A8T0D669"/>
<comment type="caution">
    <text evidence="1">The sequence shown here is derived from an EMBL/GenBank/DDBJ whole genome shotgun (WGS) entry which is preliminary data.</text>
</comment>
<name>A0A8T0D669_9TREM</name>
<accession>A0A8T0D669</accession>
<proteinExistence type="predicted"/>
<protein>
    <submittedName>
        <fullName evidence="1">Uncharacterized protein</fullName>
    </submittedName>
</protein>
<organism evidence="1 2">
    <name type="scientific">Paragonimus westermani</name>
    <dbReference type="NCBI Taxonomy" id="34504"/>
    <lineage>
        <taxon>Eukaryota</taxon>
        <taxon>Metazoa</taxon>
        <taxon>Spiralia</taxon>
        <taxon>Lophotrochozoa</taxon>
        <taxon>Platyhelminthes</taxon>
        <taxon>Trematoda</taxon>
        <taxon>Digenea</taxon>
        <taxon>Plagiorchiida</taxon>
        <taxon>Troglotremata</taxon>
        <taxon>Troglotrematidae</taxon>
        <taxon>Paragonimus</taxon>
    </lineage>
</organism>
<gene>
    <name evidence="1" type="ORF">P879_10728</name>
</gene>
<keyword evidence="2" id="KW-1185">Reference proteome</keyword>
<reference evidence="1 2" key="1">
    <citation type="submission" date="2019-07" db="EMBL/GenBank/DDBJ databases">
        <title>Annotation for the trematode Paragonimus westermani.</title>
        <authorList>
            <person name="Choi Y.-J."/>
        </authorList>
    </citation>
    <scope>NUCLEOTIDE SEQUENCE [LARGE SCALE GENOMIC DNA]</scope>
    <source>
        <strain evidence="1">180907_Pwestermani</strain>
    </source>
</reference>
<dbReference type="Proteomes" id="UP000699462">
    <property type="component" value="Unassembled WGS sequence"/>
</dbReference>
<evidence type="ECO:0000313" key="1">
    <source>
        <dbReference type="EMBL" id="KAF8563333.1"/>
    </source>
</evidence>